<dbReference type="RefSeq" id="WP_378024826.1">
    <property type="nucleotide sequence ID" value="NZ_JBHSKG010000027.1"/>
</dbReference>
<sequence>MQKAAIFLGFVPWIVFSVVAGPSTWMWAALAALICSLVLSVPDWRRSRSISILDAAALVFFAVLVVLALVLDRATLQPIEDRAQLISSVVIAVVALGSLAVGRPFTEFYAKKQAPQEVWNTPTFKKVNRVLTGLWGGVFVLNALCDVAVGYFGASADLFNWVIPVVAIVVAVKVTSWYPEHARNEARSQGAHEASRPPAQPA</sequence>
<keyword evidence="1" id="KW-1133">Transmembrane helix</keyword>
<name>A0ABV9ZR82_9PSEU</name>
<evidence type="ECO:0000256" key="1">
    <source>
        <dbReference type="SAM" id="Phobius"/>
    </source>
</evidence>
<reference evidence="3" key="1">
    <citation type="journal article" date="2019" name="Int. J. Syst. Evol. Microbiol.">
        <title>The Global Catalogue of Microorganisms (GCM) 10K type strain sequencing project: providing services to taxonomists for standard genome sequencing and annotation.</title>
        <authorList>
            <consortium name="The Broad Institute Genomics Platform"/>
            <consortium name="The Broad Institute Genome Sequencing Center for Infectious Disease"/>
            <person name="Wu L."/>
            <person name="Ma J."/>
        </authorList>
    </citation>
    <scope>NUCLEOTIDE SEQUENCE [LARGE SCALE GENOMIC DNA]</scope>
    <source>
        <strain evidence="3">XZYJ18</strain>
    </source>
</reference>
<evidence type="ECO:0008006" key="4">
    <source>
        <dbReference type="Google" id="ProtNLM"/>
    </source>
</evidence>
<organism evidence="2 3">
    <name type="scientific">Actinomycetospora rhizophila</name>
    <dbReference type="NCBI Taxonomy" id="1416876"/>
    <lineage>
        <taxon>Bacteria</taxon>
        <taxon>Bacillati</taxon>
        <taxon>Actinomycetota</taxon>
        <taxon>Actinomycetes</taxon>
        <taxon>Pseudonocardiales</taxon>
        <taxon>Pseudonocardiaceae</taxon>
        <taxon>Actinomycetospora</taxon>
    </lineage>
</organism>
<evidence type="ECO:0000313" key="2">
    <source>
        <dbReference type="EMBL" id="MFC5142712.1"/>
    </source>
</evidence>
<protein>
    <recommendedName>
        <fullName evidence="4">Intracellular septation protein A</fullName>
    </recommendedName>
</protein>
<feature type="transmembrane region" description="Helical" evidence="1">
    <location>
        <begin position="51"/>
        <end position="71"/>
    </location>
</feature>
<keyword evidence="1" id="KW-0472">Membrane</keyword>
<feature type="transmembrane region" description="Helical" evidence="1">
    <location>
        <begin position="158"/>
        <end position="178"/>
    </location>
</feature>
<keyword evidence="3" id="KW-1185">Reference proteome</keyword>
<comment type="caution">
    <text evidence="2">The sequence shown here is derived from an EMBL/GenBank/DDBJ whole genome shotgun (WGS) entry which is preliminary data.</text>
</comment>
<proteinExistence type="predicted"/>
<accession>A0ABV9ZR82</accession>
<dbReference type="Proteomes" id="UP001596175">
    <property type="component" value="Unassembled WGS sequence"/>
</dbReference>
<feature type="transmembrane region" description="Helical" evidence="1">
    <location>
        <begin position="83"/>
        <end position="102"/>
    </location>
</feature>
<dbReference type="EMBL" id="JBHSKG010000027">
    <property type="protein sequence ID" value="MFC5142712.1"/>
    <property type="molecule type" value="Genomic_DNA"/>
</dbReference>
<evidence type="ECO:0000313" key="3">
    <source>
        <dbReference type="Proteomes" id="UP001596175"/>
    </source>
</evidence>
<feature type="transmembrane region" description="Helical" evidence="1">
    <location>
        <begin position="130"/>
        <end position="152"/>
    </location>
</feature>
<keyword evidence="1" id="KW-0812">Transmembrane</keyword>
<gene>
    <name evidence="2" type="ORF">ACFPK1_31105</name>
</gene>